<dbReference type="STRING" id="1672749.BJF92_12225"/>
<dbReference type="Pfam" id="PF07409">
    <property type="entry name" value="GP46"/>
    <property type="match status" value="1"/>
</dbReference>
<organism evidence="1 2">
    <name type="scientific">Xaviernesmea rhizosphaerae</name>
    <dbReference type="NCBI Taxonomy" id="1672749"/>
    <lineage>
        <taxon>Bacteria</taxon>
        <taxon>Pseudomonadati</taxon>
        <taxon>Pseudomonadota</taxon>
        <taxon>Alphaproteobacteria</taxon>
        <taxon>Hyphomicrobiales</taxon>
        <taxon>Rhizobiaceae</taxon>
        <taxon>Rhizobium/Agrobacterium group</taxon>
        <taxon>Xaviernesmea</taxon>
    </lineage>
</organism>
<evidence type="ECO:0000313" key="2">
    <source>
        <dbReference type="Proteomes" id="UP000186143"/>
    </source>
</evidence>
<dbReference type="Proteomes" id="UP000186143">
    <property type="component" value="Unassembled WGS sequence"/>
</dbReference>
<name>A0A1Q9AN92_9HYPH</name>
<sequence>MVRIIPIEPEQEPYRAPDLVWDGIAGDLAVNALTHPQAPGDLKAEQGLATQVLICLMTDVRVEASELPDGVENRGWVGDGFDLAQGESPMGSRLWLLRRRPIFDGIETVVEDYVRMALQPLLDQGVAVSLDVTVTADRPRNRVDYAVAIKGRSGALVYEQKFQLLWSQIDGVDHPLTR</sequence>
<evidence type="ECO:0008006" key="3">
    <source>
        <dbReference type="Google" id="ProtNLM"/>
    </source>
</evidence>
<proteinExistence type="predicted"/>
<dbReference type="EMBL" id="MKIO01000021">
    <property type="protein sequence ID" value="OLP56831.1"/>
    <property type="molecule type" value="Genomic_DNA"/>
</dbReference>
<dbReference type="RefSeq" id="WP_075633852.1">
    <property type="nucleotide sequence ID" value="NZ_MKIO01000021.1"/>
</dbReference>
<reference evidence="1 2" key="1">
    <citation type="submission" date="2016-09" db="EMBL/GenBank/DDBJ databases">
        <title>Rhizobium sp. nov., a novel species isolated from the rice rhizosphere.</title>
        <authorList>
            <person name="Zhao J."/>
            <person name="Zhang X."/>
        </authorList>
    </citation>
    <scope>NUCLEOTIDE SEQUENCE [LARGE SCALE GENOMIC DNA]</scope>
    <source>
        <strain evidence="1 2">MH17</strain>
    </source>
</reference>
<gene>
    <name evidence="1" type="ORF">BJF92_12225</name>
</gene>
<dbReference type="OrthoDB" id="5677166at2"/>
<dbReference type="AlphaFoldDB" id="A0A1Q9AN92"/>
<evidence type="ECO:0000313" key="1">
    <source>
        <dbReference type="EMBL" id="OLP56831.1"/>
    </source>
</evidence>
<accession>A0A1Q9AN92</accession>
<dbReference type="InterPro" id="IPR010877">
    <property type="entry name" value="Phage_Mu_Gp46"/>
</dbReference>
<protein>
    <recommendedName>
        <fullName evidence="3">Mu-like prophage protein gp46</fullName>
    </recommendedName>
</protein>
<comment type="caution">
    <text evidence="1">The sequence shown here is derived from an EMBL/GenBank/DDBJ whole genome shotgun (WGS) entry which is preliminary data.</text>
</comment>